<reference evidence="2" key="1">
    <citation type="journal article" date="2020" name="Stud. Mycol.">
        <title>101 Dothideomycetes genomes: a test case for predicting lifestyles and emergence of pathogens.</title>
        <authorList>
            <person name="Haridas S."/>
            <person name="Albert R."/>
            <person name="Binder M."/>
            <person name="Bloem J."/>
            <person name="Labutti K."/>
            <person name="Salamov A."/>
            <person name="Andreopoulos B."/>
            <person name="Baker S."/>
            <person name="Barry K."/>
            <person name="Bills G."/>
            <person name="Bluhm B."/>
            <person name="Cannon C."/>
            <person name="Castanera R."/>
            <person name="Culley D."/>
            <person name="Daum C."/>
            <person name="Ezra D."/>
            <person name="Gonzalez J."/>
            <person name="Henrissat B."/>
            <person name="Kuo A."/>
            <person name="Liang C."/>
            <person name="Lipzen A."/>
            <person name="Lutzoni F."/>
            <person name="Magnuson J."/>
            <person name="Mondo S."/>
            <person name="Nolan M."/>
            <person name="Ohm R."/>
            <person name="Pangilinan J."/>
            <person name="Park H.-J."/>
            <person name="Ramirez L."/>
            <person name="Alfaro M."/>
            <person name="Sun H."/>
            <person name="Tritt A."/>
            <person name="Yoshinaga Y."/>
            <person name="Zwiers L.-H."/>
            <person name="Turgeon B."/>
            <person name="Goodwin S."/>
            <person name="Spatafora J."/>
            <person name="Crous P."/>
            <person name="Grigoriev I."/>
        </authorList>
    </citation>
    <scope>NUCLEOTIDE SEQUENCE</scope>
    <source>
        <strain evidence="2">CBS 279.74</strain>
    </source>
</reference>
<dbReference type="OrthoDB" id="3806299at2759"/>
<evidence type="ECO:0000256" key="1">
    <source>
        <dbReference type="SAM" id="MobiDB-lite"/>
    </source>
</evidence>
<sequence>MPPAGLDIDLQDVTANKHLSALICSQTTRGKILTLIKDVYEDLAQEAARESLTKAAADDAQDATDKADDATEGPHDEPDGARDVTDANRSGRHGVKRKRALREKTTTTRAPNRALAEKKIDLDLIKAEANAPDQGNAKAPASLLTKEQRYKRFATRLLGVRVNAVAQIIAKALAVGTIDVFRDWQAILAVWKQQSHYGKKLFKTVAMPFRECDQAQGNTTVLASPNNQDKDKAGLTAFETEAFAYKYFNAQKTQVDSIADEIRHRWKMDELYKEFDRLEKEIKKRNQGTRGRGVRYSDVAKEHLFSSTYKRYLGRAATKGTDQELWLAFSDYLD</sequence>
<dbReference type="EMBL" id="MU005817">
    <property type="protein sequence ID" value="KAF2702514.1"/>
    <property type="molecule type" value="Genomic_DNA"/>
</dbReference>
<gene>
    <name evidence="2" type="ORF">K504DRAFT_454254</name>
</gene>
<accession>A0A6G1JPG0</accession>
<organism evidence="2 3">
    <name type="scientific">Pleomassaria siparia CBS 279.74</name>
    <dbReference type="NCBI Taxonomy" id="1314801"/>
    <lineage>
        <taxon>Eukaryota</taxon>
        <taxon>Fungi</taxon>
        <taxon>Dikarya</taxon>
        <taxon>Ascomycota</taxon>
        <taxon>Pezizomycotina</taxon>
        <taxon>Dothideomycetes</taxon>
        <taxon>Pleosporomycetidae</taxon>
        <taxon>Pleosporales</taxon>
        <taxon>Pleomassariaceae</taxon>
        <taxon>Pleomassaria</taxon>
    </lineage>
</organism>
<dbReference type="Proteomes" id="UP000799428">
    <property type="component" value="Unassembled WGS sequence"/>
</dbReference>
<keyword evidence="3" id="KW-1185">Reference proteome</keyword>
<feature type="compositionally biased region" description="Basic and acidic residues" evidence="1">
    <location>
        <begin position="63"/>
        <end position="86"/>
    </location>
</feature>
<evidence type="ECO:0000313" key="3">
    <source>
        <dbReference type="Proteomes" id="UP000799428"/>
    </source>
</evidence>
<feature type="compositionally biased region" description="Basic residues" evidence="1">
    <location>
        <begin position="90"/>
        <end position="101"/>
    </location>
</feature>
<protein>
    <submittedName>
        <fullName evidence="2">Uncharacterized protein</fullName>
    </submittedName>
</protein>
<proteinExistence type="predicted"/>
<dbReference type="AlphaFoldDB" id="A0A6G1JPG0"/>
<evidence type="ECO:0000313" key="2">
    <source>
        <dbReference type="EMBL" id="KAF2702514.1"/>
    </source>
</evidence>
<feature type="region of interest" description="Disordered" evidence="1">
    <location>
        <begin position="53"/>
        <end position="109"/>
    </location>
</feature>
<name>A0A6G1JPG0_9PLEO</name>